<organism evidence="3 4">
    <name type="scientific">Schizothecium vesticola</name>
    <dbReference type="NCBI Taxonomy" id="314040"/>
    <lineage>
        <taxon>Eukaryota</taxon>
        <taxon>Fungi</taxon>
        <taxon>Dikarya</taxon>
        <taxon>Ascomycota</taxon>
        <taxon>Pezizomycotina</taxon>
        <taxon>Sordariomycetes</taxon>
        <taxon>Sordariomycetidae</taxon>
        <taxon>Sordariales</taxon>
        <taxon>Schizotheciaceae</taxon>
        <taxon>Schizothecium</taxon>
    </lineage>
</organism>
<dbReference type="Proteomes" id="UP001172155">
    <property type="component" value="Unassembled WGS sequence"/>
</dbReference>
<keyword evidence="4" id="KW-1185">Reference proteome</keyword>
<feature type="region of interest" description="Disordered" evidence="1">
    <location>
        <begin position="304"/>
        <end position="336"/>
    </location>
</feature>
<name>A0AA40K5Q0_9PEZI</name>
<dbReference type="PANTHER" id="PTHR35205:SF1">
    <property type="entry name" value="ZU5 DOMAIN-CONTAINING PROTEIN"/>
    <property type="match status" value="1"/>
</dbReference>
<dbReference type="AlphaFoldDB" id="A0AA40K5Q0"/>
<dbReference type="GO" id="GO:0043531">
    <property type="term" value="F:ADP binding"/>
    <property type="evidence" value="ECO:0007669"/>
    <property type="project" value="InterPro"/>
</dbReference>
<evidence type="ECO:0000259" key="2">
    <source>
        <dbReference type="Pfam" id="PF25000"/>
    </source>
</evidence>
<dbReference type="PANTHER" id="PTHR35205">
    <property type="entry name" value="NB-ARC AND TPR DOMAIN PROTEIN"/>
    <property type="match status" value="1"/>
</dbReference>
<dbReference type="Gene3D" id="3.40.50.300">
    <property type="entry name" value="P-loop containing nucleotide triphosphate hydrolases"/>
    <property type="match status" value="1"/>
</dbReference>
<comment type="caution">
    <text evidence="3">The sequence shown here is derived from an EMBL/GenBank/DDBJ whole genome shotgun (WGS) entry which is preliminary data.</text>
</comment>
<accession>A0AA40K5Q0</accession>
<protein>
    <recommendedName>
        <fullName evidence="2">DUF7779 domain-containing protein</fullName>
    </recommendedName>
</protein>
<feature type="domain" description="DUF7779" evidence="2">
    <location>
        <begin position="624"/>
        <end position="713"/>
    </location>
</feature>
<dbReference type="InterPro" id="IPR027417">
    <property type="entry name" value="P-loop_NTPase"/>
</dbReference>
<evidence type="ECO:0000313" key="4">
    <source>
        <dbReference type="Proteomes" id="UP001172155"/>
    </source>
</evidence>
<evidence type="ECO:0000313" key="3">
    <source>
        <dbReference type="EMBL" id="KAK0746923.1"/>
    </source>
</evidence>
<reference evidence="3" key="1">
    <citation type="submission" date="2023-06" db="EMBL/GenBank/DDBJ databases">
        <title>Genome-scale phylogeny and comparative genomics of the fungal order Sordariales.</title>
        <authorList>
            <consortium name="Lawrence Berkeley National Laboratory"/>
            <person name="Hensen N."/>
            <person name="Bonometti L."/>
            <person name="Westerberg I."/>
            <person name="Brannstrom I.O."/>
            <person name="Guillou S."/>
            <person name="Cros-Aarteil S."/>
            <person name="Calhoun S."/>
            <person name="Haridas S."/>
            <person name="Kuo A."/>
            <person name="Mondo S."/>
            <person name="Pangilinan J."/>
            <person name="Riley R."/>
            <person name="LaButti K."/>
            <person name="Andreopoulos B."/>
            <person name="Lipzen A."/>
            <person name="Chen C."/>
            <person name="Yanf M."/>
            <person name="Daum C."/>
            <person name="Ng V."/>
            <person name="Clum A."/>
            <person name="Steindorff A."/>
            <person name="Ohm R."/>
            <person name="Martin F."/>
            <person name="Silar P."/>
            <person name="Natvig D."/>
            <person name="Lalanne C."/>
            <person name="Gautier V."/>
            <person name="Ament-velasquez S.L."/>
            <person name="Kruys A."/>
            <person name="Hutchinson M.I."/>
            <person name="Powell A.J."/>
            <person name="Barry K."/>
            <person name="Miller A.N."/>
            <person name="Grigoriev I.V."/>
            <person name="Debuchy R."/>
            <person name="Gladieux P."/>
            <person name="Thoren M.H."/>
            <person name="Johannesson H."/>
        </authorList>
    </citation>
    <scope>NUCLEOTIDE SEQUENCE</scope>
    <source>
        <strain evidence="3">SMH3187-1</strain>
    </source>
</reference>
<gene>
    <name evidence="3" type="ORF">B0T18DRAFT_466404</name>
</gene>
<dbReference type="SUPFAM" id="SSF52540">
    <property type="entry name" value="P-loop containing nucleoside triphosphate hydrolases"/>
    <property type="match status" value="1"/>
</dbReference>
<sequence length="858" mass="95116">MANDFASRQHFLRELGTSDSKVVGSSEWPEVSIVIVPSASRSRATHLKHTSWAWLAQIACDARVQGRYYEFQPISTSAGTSVWQSLSDDGDSLLHLLLELGSEAESASPIILISDGLGGISTKKALTRLSERYFEPAIRHLSDRITKAIFIGCPHPTLGNKAQWPFLDHVLRHDRGMDSAARKAAAEEAGIVASLCTKFEEAGSYCPIITTYESQPTTLRHGFNFLRPQRRVLVSRDFAKTCVKGEETVPLDLDKRDIRSISKDSAFTRVFKQRVRSCLTEANERFRLAEQRILHPATCAGNPFASTASEAPGSIDADHHHHQHQHHQQQQHQQENLPLDTSYISAGATRGKSPQLPCYVFGSHPRNPGFFGRSDILAQIDNSILPRGQDLEGRDAETVRSFAICGIGGMGKTQIALEYAYSRKTSFDAIFWITANTKTSIAESFSTIAMSLGIATDTETTDLAVCFSIVLRWLSNPTKTASTQQASWLLIFDNADDIGLMSEYWPHTGVGSVLVTTRDLEGRNFCLGKGVLLQRLSESNALEFFKARLNKHAEMEQLVDPGFVERFGGLPLAIVQVASLIRRRQLTTDEFSEAYGSDLRQSGLDQPQASQHDGGYRHSIFTVWAFESLDETAQALLNLMSLLDPFRIQESILAGDGVADLPHSAYPRSKVDYLNARSALLKTSIVIRSIPTEHVELHPFVQEVVRTRMSKEELRTYFSVAVALVHASWPSGTVKWIHAASRRQQIGSLLPHALKLLAEYERSLLATPLSALTCDLFVNNLQECAWFVPLPLPLPLPQAVRLCDEREQTYLPRLCKLPANVYVGPGTFMNVVSTRPLCPSSPLPWRSRGAGAMRTPSS</sequence>
<proteinExistence type="predicted"/>
<dbReference type="Pfam" id="PF25000">
    <property type="entry name" value="DUF7779"/>
    <property type="match status" value="1"/>
</dbReference>
<dbReference type="InterPro" id="IPR056681">
    <property type="entry name" value="DUF7779"/>
</dbReference>
<dbReference type="EMBL" id="JAUKUD010000004">
    <property type="protein sequence ID" value="KAK0746923.1"/>
    <property type="molecule type" value="Genomic_DNA"/>
</dbReference>
<feature type="compositionally biased region" description="Basic residues" evidence="1">
    <location>
        <begin position="320"/>
        <end position="329"/>
    </location>
</feature>
<evidence type="ECO:0000256" key="1">
    <source>
        <dbReference type="SAM" id="MobiDB-lite"/>
    </source>
</evidence>